<name>A0ABY2SN19_9HYPH</name>
<sequence>MSSNPFASPLDDIAPYPTVVTINHLLSEKPFSRPDVPMAVVTRQPTSTAVSPALTTKVDGMAGILHL</sequence>
<gene>
    <name evidence="1" type="ORF">FCN80_07485</name>
</gene>
<comment type="caution">
    <text evidence="1">The sequence shown here is derived from an EMBL/GenBank/DDBJ whole genome shotgun (WGS) entry which is preliminary data.</text>
</comment>
<dbReference type="Proteomes" id="UP000305202">
    <property type="component" value="Unassembled WGS sequence"/>
</dbReference>
<organism evidence="1 2">
    <name type="scientific">Martelella alba</name>
    <dbReference type="NCBI Taxonomy" id="2590451"/>
    <lineage>
        <taxon>Bacteria</taxon>
        <taxon>Pseudomonadati</taxon>
        <taxon>Pseudomonadota</taxon>
        <taxon>Alphaproteobacteria</taxon>
        <taxon>Hyphomicrobiales</taxon>
        <taxon>Aurantimonadaceae</taxon>
        <taxon>Martelella</taxon>
    </lineage>
</organism>
<dbReference type="RefSeq" id="WP_136989531.1">
    <property type="nucleotide sequence ID" value="NZ_SZPQ01000006.1"/>
</dbReference>
<reference evidence="1 2" key="1">
    <citation type="submission" date="2019-04" db="EMBL/GenBank/DDBJ databases">
        <authorList>
            <person name="Li M."/>
            <person name="Gao C."/>
        </authorList>
    </citation>
    <scope>NUCLEOTIDE SEQUENCE [LARGE SCALE GENOMIC DNA]</scope>
    <source>
        <strain evidence="1 2">BGMRC 2031</strain>
    </source>
</reference>
<evidence type="ECO:0000313" key="1">
    <source>
        <dbReference type="EMBL" id="TKI07256.1"/>
    </source>
</evidence>
<protein>
    <submittedName>
        <fullName evidence="1">Uncharacterized protein</fullName>
    </submittedName>
</protein>
<proteinExistence type="predicted"/>
<dbReference type="EMBL" id="SZPQ01000006">
    <property type="protein sequence ID" value="TKI07256.1"/>
    <property type="molecule type" value="Genomic_DNA"/>
</dbReference>
<evidence type="ECO:0000313" key="2">
    <source>
        <dbReference type="Proteomes" id="UP000305202"/>
    </source>
</evidence>
<accession>A0ABY2SN19</accession>
<keyword evidence="2" id="KW-1185">Reference proteome</keyword>